<keyword evidence="3" id="KW-1185">Reference proteome</keyword>
<accession>A0A9Q3I1T5</accession>
<name>A0A9Q3I1T5_9BASI</name>
<dbReference type="AlphaFoldDB" id="A0A9Q3I1T5"/>
<reference evidence="2" key="1">
    <citation type="submission" date="2021-03" db="EMBL/GenBank/DDBJ databases">
        <title>Draft genome sequence of rust myrtle Austropuccinia psidii MF-1, a brazilian biotype.</title>
        <authorList>
            <person name="Quecine M.C."/>
            <person name="Pachon D.M.R."/>
            <person name="Bonatelli M.L."/>
            <person name="Correr F.H."/>
            <person name="Franceschini L.M."/>
            <person name="Leite T.F."/>
            <person name="Margarido G.R.A."/>
            <person name="Almeida C.A."/>
            <person name="Ferrarezi J.A."/>
            <person name="Labate C.A."/>
        </authorList>
    </citation>
    <scope>NUCLEOTIDE SEQUENCE</scope>
    <source>
        <strain evidence="2">MF-1</strain>
    </source>
</reference>
<comment type="caution">
    <text evidence="2">The sequence shown here is derived from an EMBL/GenBank/DDBJ whole genome shotgun (WGS) entry which is preliminary data.</text>
</comment>
<dbReference type="OrthoDB" id="3055135at2759"/>
<dbReference type="Pfam" id="PF25597">
    <property type="entry name" value="SH3_retrovirus"/>
    <property type="match status" value="1"/>
</dbReference>
<dbReference type="InterPro" id="IPR057670">
    <property type="entry name" value="SH3_retrovirus"/>
</dbReference>
<dbReference type="EMBL" id="AVOT02029953">
    <property type="protein sequence ID" value="MBW0522984.1"/>
    <property type="molecule type" value="Genomic_DNA"/>
</dbReference>
<feature type="domain" description="Retroviral polymerase SH3-like" evidence="1">
    <location>
        <begin position="22"/>
        <end position="64"/>
    </location>
</feature>
<proteinExistence type="predicted"/>
<sequence>MERLFDIQPEPTQLFPFGARSIVHVPQEKRTKLEARATECILLTYLKSGKGWTFLNVPSCRIFTLTPSIFPDYQHLPIATGPMKGNVAFILNHLRLGEVATDSIHQE</sequence>
<dbReference type="Proteomes" id="UP000765509">
    <property type="component" value="Unassembled WGS sequence"/>
</dbReference>
<organism evidence="2 3">
    <name type="scientific">Austropuccinia psidii MF-1</name>
    <dbReference type="NCBI Taxonomy" id="1389203"/>
    <lineage>
        <taxon>Eukaryota</taxon>
        <taxon>Fungi</taxon>
        <taxon>Dikarya</taxon>
        <taxon>Basidiomycota</taxon>
        <taxon>Pucciniomycotina</taxon>
        <taxon>Pucciniomycetes</taxon>
        <taxon>Pucciniales</taxon>
        <taxon>Sphaerophragmiaceae</taxon>
        <taxon>Austropuccinia</taxon>
    </lineage>
</organism>
<protein>
    <recommendedName>
        <fullName evidence="1">Retroviral polymerase SH3-like domain-containing protein</fullName>
    </recommendedName>
</protein>
<evidence type="ECO:0000313" key="3">
    <source>
        <dbReference type="Proteomes" id="UP000765509"/>
    </source>
</evidence>
<gene>
    <name evidence="2" type="ORF">O181_062699</name>
</gene>
<evidence type="ECO:0000259" key="1">
    <source>
        <dbReference type="Pfam" id="PF25597"/>
    </source>
</evidence>
<evidence type="ECO:0000313" key="2">
    <source>
        <dbReference type="EMBL" id="MBW0522984.1"/>
    </source>
</evidence>